<dbReference type="EMBL" id="JAPWTK010000014">
    <property type="protein sequence ID" value="KAJ8959126.1"/>
    <property type="molecule type" value="Genomic_DNA"/>
</dbReference>
<comment type="caution">
    <text evidence="2">The sequence shown here is derived from an EMBL/GenBank/DDBJ whole genome shotgun (WGS) entry which is preliminary data.</text>
</comment>
<dbReference type="Proteomes" id="UP001162162">
    <property type="component" value="Unassembled WGS sequence"/>
</dbReference>
<evidence type="ECO:0000313" key="3">
    <source>
        <dbReference type="Proteomes" id="UP001162162"/>
    </source>
</evidence>
<dbReference type="GO" id="GO:0033925">
    <property type="term" value="F:mannosyl-glycoprotein endo-beta-N-acetylglucosaminidase activity"/>
    <property type="evidence" value="ECO:0007669"/>
    <property type="project" value="UniProtKB-EC"/>
</dbReference>
<proteinExistence type="predicted"/>
<sequence length="295" mass="33891">MMPSLFLACHPISNVEDIALVIKEPPKWTERVEPLVPRASTVVQNIISDCHSDTNHFLTRSRTDARVIPKTLVCHDYKGGYQADKYLHFKNENIVGNGYTFYNWEQIDIFVYFSHHLITIPPLCWINAGHKHGVKVLGTLITESESGAELCNKKIFKNSETMRSFAKSVAELTKTFGFDGWLLNIENAVEKYELLKEFVVYFTDLVHAENKGNVVIWYDSVTDKGELKWQNELNEKNRFFFDACDGIFLNYSWTEKQLINTVEVAKHRNHDVFVGIDVFGRNMFGGGMFNTYKGG</sequence>
<dbReference type="PANTHER" id="PTHR13246">
    <property type="entry name" value="ENDO BETA N-ACETYLGLUCOSAMINIDASE"/>
    <property type="match status" value="1"/>
</dbReference>
<reference evidence="2" key="1">
    <citation type="journal article" date="2023" name="Insect Mol. Biol.">
        <title>Genome sequencing provides insights into the evolution of gene families encoding plant cell wall-degrading enzymes in longhorned beetles.</title>
        <authorList>
            <person name="Shin N.R."/>
            <person name="Okamura Y."/>
            <person name="Kirsch R."/>
            <person name="Pauchet Y."/>
        </authorList>
    </citation>
    <scope>NUCLEOTIDE SEQUENCE</scope>
    <source>
        <strain evidence="2">AMC_N1</strain>
    </source>
</reference>
<feature type="domain" description="Cytosolic endo-beta-N-acetylglucosaminidase TIM barrel" evidence="1">
    <location>
        <begin position="92"/>
        <end position="293"/>
    </location>
</feature>
<dbReference type="SUPFAM" id="SSF51445">
    <property type="entry name" value="(Trans)glycosidases"/>
    <property type="match status" value="1"/>
</dbReference>
<dbReference type="InterPro" id="IPR017853">
    <property type="entry name" value="GH"/>
</dbReference>
<dbReference type="AlphaFoldDB" id="A0AAV8Z6P9"/>
<dbReference type="InterPro" id="IPR032979">
    <property type="entry name" value="ENGase"/>
</dbReference>
<dbReference type="InterPro" id="IPR005201">
    <property type="entry name" value="TIM_ENGase"/>
</dbReference>
<protein>
    <recommendedName>
        <fullName evidence="1">Cytosolic endo-beta-N-acetylglucosaminidase TIM barrel domain-containing protein</fullName>
    </recommendedName>
</protein>
<organism evidence="2 3">
    <name type="scientific">Aromia moschata</name>
    <dbReference type="NCBI Taxonomy" id="1265417"/>
    <lineage>
        <taxon>Eukaryota</taxon>
        <taxon>Metazoa</taxon>
        <taxon>Ecdysozoa</taxon>
        <taxon>Arthropoda</taxon>
        <taxon>Hexapoda</taxon>
        <taxon>Insecta</taxon>
        <taxon>Pterygota</taxon>
        <taxon>Neoptera</taxon>
        <taxon>Endopterygota</taxon>
        <taxon>Coleoptera</taxon>
        <taxon>Polyphaga</taxon>
        <taxon>Cucujiformia</taxon>
        <taxon>Chrysomeloidea</taxon>
        <taxon>Cerambycidae</taxon>
        <taxon>Cerambycinae</taxon>
        <taxon>Callichromatini</taxon>
        <taxon>Aromia</taxon>
    </lineage>
</organism>
<evidence type="ECO:0000313" key="2">
    <source>
        <dbReference type="EMBL" id="KAJ8959126.1"/>
    </source>
</evidence>
<evidence type="ECO:0000259" key="1">
    <source>
        <dbReference type="Pfam" id="PF03644"/>
    </source>
</evidence>
<name>A0AAV8Z6P9_9CUCU</name>
<gene>
    <name evidence="2" type="ORF">NQ318_022384</name>
</gene>
<keyword evidence="3" id="KW-1185">Reference proteome</keyword>
<dbReference type="Gene3D" id="3.20.20.80">
    <property type="entry name" value="Glycosidases"/>
    <property type="match status" value="1"/>
</dbReference>
<dbReference type="GO" id="GO:0005829">
    <property type="term" value="C:cytosol"/>
    <property type="evidence" value="ECO:0007669"/>
    <property type="project" value="UniProtKB-SubCell"/>
</dbReference>
<dbReference type="Pfam" id="PF03644">
    <property type="entry name" value="Glyco_hydro_85"/>
    <property type="match status" value="1"/>
</dbReference>
<dbReference type="PANTHER" id="PTHR13246:SF1">
    <property type="entry name" value="CYTOSOLIC ENDO-BETA-N-ACETYLGLUCOSAMINIDASE"/>
    <property type="match status" value="1"/>
</dbReference>
<accession>A0AAV8Z6P9</accession>